<evidence type="ECO:0000259" key="5">
    <source>
        <dbReference type="PROSITE" id="PS50949"/>
    </source>
</evidence>
<dbReference type="SUPFAM" id="SSF53822">
    <property type="entry name" value="Periplasmic binding protein-like I"/>
    <property type="match status" value="1"/>
</dbReference>
<dbReference type="Pfam" id="PF00392">
    <property type="entry name" value="GntR"/>
    <property type="match status" value="1"/>
</dbReference>
<evidence type="ECO:0000256" key="1">
    <source>
        <dbReference type="ARBA" id="ARBA00022491"/>
    </source>
</evidence>
<evidence type="ECO:0000256" key="4">
    <source>
        <dbReference type="ARBA" id="ARBA00023163"/>
    </source>
</evidence>
<keyword evidence="4" id="KW-0804">Transcription</keyword>
<gene>
    <name evidence="6" type="ORF">FYJ85_15120</name>
</gene>
<dbReference type="SMART" id="SM00345">
    <property type="entry name" value="HTH_GNTR"/>
    <property type="match status" value="1"/>
</dbReference>
<keyword evidence="1" id="KW-0678">Repressor</keyword>
<dbReference type="SUPFAM" id="SSF46785">
    <property type="entry name" value="Winged helix' DNA-binding domain"/>
    <property type="match status" value="1"/>
</dbReference>
<evidence type="ECO:0000256" key="3">
    <source>
        <dbReference type="ARBA" id="ARBA00023125"/>
    </source>
</evidence>
<dbReference type="CDD" id="cd06267">
    <property type="entry name" value="PBP1_LacI_sugar_binding-like"/>
    <property type="match status" value="1"/>
</dbReference>
<dbReference type="GO" id="GO:0000976">
    <property type="term" value="F:transcription cis-regulatory region binding"/>
    <property type="evidence" value="ECO:0007669"/>
    <property type="project" value="TreeGrafter"/>
</dbReference>
<feature type="domain" description="HTH gntR-type" evidence="5">
    <location>
        <begin position="4"/>
        <end position="74"/>
    </location>
</feature>
<dbReference type="Proteomes" id="UP000435649">
    <property type="component" value="Unassembled WGS sequence"/>
</dbReference>
<dbReference type="PROSITE" id="PS50949">
    <property type="entry name" value="HTH_GNTR"/>
    <property type="match status" value="1"/>
</dbReference>
<comment type="caution">
    <text evidence="6">The sequence shown here is derived from an EMBL/GenBank/DDBJ whole genome shotgun (WGS) entry which is preliminary data.</text>
</comment>
<reference evidence="6 7" key="1">
    <citation type="submission" date="2019-08" db="EMBL/GenBank/DDBJ databases">
        <title>In-depth cultivation of the pig gut microbiome towards novel bacterial diversity and tailored functional studies.</title>
        <authorList>
            <person name="Wylensek D."/>
            <person name="Hitch T.C.A."/>
            <person name="Clavel T."/>
        </authorList>
    </citation>
    <scope>NUCLEOTIDE SEQUENCE [LARGE SCALE GENOMIC DNA]</scope>
    <source>
        <strain evidence="6 7">BBE-744-WT-12</strain>
    </source>
</reference>
<dbReference type="Gene3D" id="1.10.10.10">
    <property type="entry name" value="Winged helix-like DNA-binding domain superfamily/Winged helix DNA-binding domain"/>
    <property type="match status" value="1"/>
</dbReference>
<dbReference type="PANTHER" id="PTHR30146">
    <property type="entry name" value="LACI-RELATED TRANSCRIPTIONAL REPRESSOR"/>
    <property type="match status" value="1"/>
</dbReference>
<dbReference type="PANTHER" id="PTHR30146:SF148">
    <property type="entry name" value="HTH-TYPE TRANSCRIPTIONAL REPRESSOR PURR-RELATED"/>
    <property type="match status" value="1"/>
</dbReference>
<dbReference type="EMBL" id="VUNS01000018">
    <property type="protein sequence ID" value="MST98371.1"/>
    <property type="molecule type" value="Genomic_DNA"/>
</dbReference>
<dbReference type="Pfam" id="PF13377">
    <property type="entry name" value="Peripla_BP_3"/>
    <property type="match status" value="1"/>
</dbReference>
<keyword evidence="3" id="KW-0238">DNA-binding</keyword>
<dbReference type="CDD" id="cd07377">
    <property type="entry name" value="WHTH_GntR"/>
    <property type="match status" value="1"/>
</dbReference>
<dbReference type="InterPro" id="IPR000524">
    <property type="entry name" value="Tscrpt_reg_HTH_GntR"/>
</dbReference>
<dbReference type="RefSeq" id="WP_154419397.1">
    <property type="nucleotide sequence ID" value="NZ_VUNS01000018.1"/>
</dbReference>
<proteinExistence type="predicted"/>
<dbReference type="InterPro" id="IPR046335">
    <property type="entry name" value="LacI/GalR-like_sensor"/>
</dbReference>
<evidence type="ECO:0000313" key="6">
    <source>
        <dbReference type="EMBL" id="MST98371.1"/>
    </source>
</evidence>
<evidence type="ECO:0000313" key="7">
    <source>
        <dbReference type="Proteomes" id="UP000435649"/>
    </source>
</evidence>
<dbReference type="InterPro" id="IPR028082">
    <property type="entry name" value="Peripla_BP_I"/>
</dbReference>
<dbReference type="InterPro" id="IPR036390">
    <property type="entry name" value="WH_DNA-bd_sf"/>
</dbReference>
<keyword evidence="7" id="KW-1185">Reference proteome</keyword>
<name>A0A844G726_9BACT</name>
<accession>A0A844G726</accession>
<evidence type="ECO:0000256" key="2">
    <source>
        <dbReference type="ARBA" id="ARBA00023015"/>
    </source>
</evidence>
<sequence>MVENNIRFSRADQLTQHLKERCRKLGIGEKFLSVRQIMDEFNVSQITVKQAMERLCESGVLEAQERRGYFVRHAPRYGKIACLIPAEISNLRWEFPGLLLRETSAAGFEQIIVDMPSNAAGIAMLPELKADAILFMPYGHEPITPDQLNRMMAQPVPVVILYGTVRVEGCRYVDNDNEFCGMLAATHLLMNGHRKLAVLVSEPEVPLVRERIAGFLKCAEAYRLDIEVLNPHIRVGEHSPTKSGEFFRRYLEANPEPGFTGLFVLSELPAQEIARTAREYGLDIPEDFSLITLGRSSRESELDFTTINSRRDRVAHYAVRLVKEHFEQVKNAPTHYIITPEIHFGKTVKNINVPQLGKAGK</sequence>
<keyword evidence="2" id="KW-0805">Transcription regulation</keyword>
<protein>
    <submittedName>
        <fullName evidence="6">GntR family transcriptional regulator</fullName>
    </submittedName>
</protein>
<dbReference type="GO" id="GO:0003700">
    <property type="term" value="F:DNA-binding transcription factor activity"/>
    <property type="evidence" value="ECO:0007669"/>
    <property type="project" value="InterPro"/>
</dbReference>
<dbReference type="InterPro" id="IPR036388">
    <property type="entry name" value="WH-like_DNA-bd_sf"/>
</dbReference>
<dbReference type="AlphaFoldDB" id="A0A844G726"/>
<dbReference type="Gene3D" id="3.40.50.2300">
    <property type="match status" value="2"/>
</dbReference>
<organism evidence="6 7">
    <name type="scientific">Victivallis lenta</name>
    <dbReference type="NCBI Taxonomy" id="2606640"/>
    <lineage>
        <taxon>Bacteria</taxon>
        <taxon>Pseudomonadati</taxon>
        <taxon>Lentisphaerota</taxon>
        <taxon>Lentisphaeria</taxon>
        <taxon>Victivallales</taxon>
        <taxon>Victivallaceae</taxon>
        <taxon>Victivallis</taxon>
    </lineage>
</organism>